<reference evidence="6" key="1">
    <citation type="submission" date="2017-10" db="EMBL/GenBank/DDBJ databases">
        <title>Campylobacter species from seals.</title>
        <authorList>
            <person name="Gilbert M.J."/>
            <person name="Zomer A.L."/>
            <person name="Timmerman A.J."/>
            <person name="Duim B."/>
            <person name="Wagenaar J.A."/>
        </authorList>
    </citation>
    <scope>NUCLEOTIDE SEQUENCE [LARGE SCALE GENOMIC DNA]</scope>
    <source>
        <strain evidence="6">17S00004-5</strain>
    </source>
</reference>
<feature type="domain" description="YbhG-like alpha-helical hairpin" evidence="4">
    <location>
        <begin position="82"/>
        <end position="181"/>
    </location>
</feature>
<protein>
    <submittedName>
        <fullName evidence="5">Secretion protein HlyD</fullName>
    </submittedName>
</protein>
<dbReference type="Gene3D" id="1.10.287.470">
    <property type="entry name" value="Helix hairpin bin"/>
    <property type="match status" value="1"/>
</dbReference>
<dbReference type="Pfam" id="PF25881">
    <property type="entry name" value="HH_YBHG"/>
    <property type="match status" value="1"/>
</dbReference>
<dbReference type="OrthoDB" id="9778236at2"/>
<evidence type="ECO:0000313" key="5">
    <source>
        <dbReference type="EMBL" id="PSM53042.1"/>
    </source>
</evidence>
<dbReference type="Gene3D" id="2.40.30.170">
    <property type="match status" value="1"/>
</dbReference>
<keyword evidence="2 3" id="KW-0175">Coiled coil</keyword>
<comment type="subcellular location">
    <subcellularLocation>
        <location evidence="1">Cell envelope</location>
    </subcellularLocation>
</comment>
<evidence type="ECO:0000256" key="2">
    <source>
        <dbReference type="ARBA" id="ARBA00023054"/>
    </source>
</evidence>
<dbReference type="SUPFAM" id="SSF111369">
    <property type="entry name" value="HlyD-like secretion proteins"/>
    <property type="match status" value="1"/>
</dbReference>
<gene>
    <name evidence="5" type="ORF">CQ405_00360</name>
</gene>
<dbReference type="PANTHER" id="PTHR32347:SF23">
    <property type="entry name" value="BLL5650 PROTEIN"/>
    <property type="match status" value="1"/>
</dbReference>
<dbReference type="PANTHER" id="PTHR32347">
    <property type="entry name" value="EFFLUX SYSTEM COMPONENT YKNX-RELATED"/>
    <property type="match status" value="1"/>
</dbReference>
<name>A0A2P8R3G9_9BACT</name>
<keyword evidence="6" id="KW-1185">Reference proteome</keyword>
<comment type="caution">
    <text evidence="5">The sequence shown here is derived from an EMBL/GenBank/DDBJ whole genome shotgun (WGS) entry which is preliminary data.</text>
</comment>
<evidence type="ECO:0000256" key="1">
    <source>
        <dbReference type="ARBA" id="ARBA00004196"/>
    </source>
</evidence>
<evidence type="ECO:0000313" key="6">
    <source>
        <dbReference type="Proteomes" id="UP000240535"/>
    </source>
</evidence>
<dbReference type="AlphaFoldDB" id="A0A2P8R3G9"/>
<dbReference type="Proteomes" id="UP000240535">
    <property type="component" value="Unassembled WGS sequence"/>
</dbReference>
<dbReference type="InterPro" id="IPR059052">
    <property type="entry name" value="HH_YbhG-like"/>
</dbReference>
<dbReference type="EMBL" id="PDHH01000001">
    <property type="protein sequence ID" value="PSM53042.1"/>
    <property type="molecule type" value="Genomic_DNA"/>
</dbReference>
<dbReference type="GO" id="GO:0030313">
    <property type="term" value="C:cell envelope"/>
    <property type="evidence" value="ECO:0007669"/>
    <property type="project" value="UniProtKB-SubCell"/>
</dbReference>
<dbReference type="Gene3D" id="2.40.50.100">
    <property type="match status" value="1"/>
</dbReference>
<evidence type="ECO:0000256" key="3">
    <source>
        <dbReference type="SAM" id="Coils"/>
    </source>
</evidence>
<feature type="coiled-coil region" evidence="3">
    <location>
        <begin position="82"/>
        <end position="128"/>
    </location>
</feature>
<dbReference type="RefSeq" id="WP_106869430.1">
    <property type="nucleotide sequence ID" value="NZ_CP053841.1"/>
</dbReference>
<sequence>MKKIILFLIVLIIGFCGYELYKFQISKDKNELVFYGNIDIETSNLSFRFLGQIVDIKIDEGDKVKKGEELASLDNSYLLNKLDELNSQIALNEIKLEKLQKGFRVEEIKKAKANLDIANAKLVEAKSSFNRQEKLLKSKATSQDTYTKVKANFEMAKANANLASANYQMLKNGYEKEDIKTQIELINSLKINADKIKLDIQNHTLKSPIDGVVLTKYKEIGEVANPSEPVVEIAKSDDFWVRAYIDEPLLGEIKLGDKMEIFTDLRDKPYNGHISFISSVSEFTPKNVQTQELRADLVYRFKVVFDENDGLLKQGMPVHLKLK</sequence>
<evidence type="ECO:0000259" key="4">
    <source>
        <dbReference type="Pfam" id="PF25881"/>
    </source>
</evidence>
<accession>A0A2P8R3G9</accession>
<organism evidence="5 6">
    <name type="scientific">Campylobacter blaseri</name>
    <dbReference type="NCBI Taxonomy" id="2042961"/>
    <lineage>
        <taxon>Bacteria</taxon>
        <taxon>Pseudomonadati</taxon>
        <taxon>Campylobacterota</taxon>
        <taxon>Epsilonproteobacteria</taxon>
        <taxon>Campylobacterales</taxon>
        <taxon>Campylobacteraceae</taxon>
        <taxon>Campylobacter</taxon>
    </lineage>
</organism>
<dbReference type="InterPro" id="IPR050465">
    <property type="entry name" value="UPF0194_transport"/>
</dbReference>
<proteinExistence type="predicted"/>